<dbReference type="Proteomes" id="UP001220209">
    <property type="component" value="Chromosome 3"/>
</dbReference>
<gene>
    <name evidence="1" type="ORF">BCCH1_65860</name>
    <name evidence="3" type="ORF">J4M89_27595</name>
    <name evidence="2" type="ORF">JIN94_22505</name>
    <name evidence="4" type="ORF">LXE91_33725</name>
</gene>
<reference evidence="3 5" key="4">
    <citation type="submission" date="2021-03" db="EMBL/GenBank/DDBJ databases">
        <title>Clinical course, treatment and visual outcome of an outbreak of Burkholderia contaminans endophthalmitis following cataract surgery.</title>
        <authorList>
            <person name="Lind C."/>
            <person name="Olsen K."/>
            <person name="Angelsen N.K."/>
            <person name="Krefting E.A."/>
            <person name="Fossen K."/>
            <person name="Gravningen K."/>
            <person name="Depoorter E."/>
            <person name="Vandamme P."/>
            <person name="Bertelsen G."/>
        </authorList>
    </citation>
    <scope>NUCLEOTIDE SEQUENCE [LARGE SCALE GENOMIC DNA]</scope>
    <source>
        <strain evidence="3 5">51242556</strain>
    </source>
</reference>
<dbReference type="EMBL" id="JAENIB010000009">
    <property type="protein sequence ID" value="MBK1932660.1"/>
    <property type="molecule type" value="Genomic_DNA"/>
</dbReference>
<keyword evidence="5" id="KW-1185">Reference proteome</keyword>
<sequence>MDIVKTRPEGGFSLSGRSRESLEMQTAKSFHATASDDAVLLHMVCGKIASGKSTLVAPAATEGLNIVAYDEAGSVRLSS</sequence>
<proteinExistence type="predicted"/>
<name>A0A250LHS0_9BURK</name>
<protein>
    <submittedName>
        <fullName evidence="1">Uncharacterized protein</fullName>
    </submittedName>
</protein>
<evidence type="ECO:0000313" key="5">
    <source>
        <dbReference type="Proteomes" id="UP000664048"/>
    </source>
</evidence>
<organism evidence="1">
    <name type="scientific">Burkholderia contaminans</name>
    <dbReference type="NCBI Taxonomy" id="488447"/>
    <lineage>
        <taxon>Bacteria</taxon>
        <taxon>Pseudomonadati</taxon>
        <taxon>Pseudomonadota</taxon>
        <taxon>Betaproteobacteria</taxon>
        <taxon>Burkholderiales</taxon>
        <taxon>Burkholderiaceae</taxon>
        <taxon>Burkholderia</taxon>
        <taxon>Burkholderia cepacia complex</taxon>
    </lineage>
</organism>
<evidence type="ECO:0000313" key="4">
    <source>
        <dbReference type="EMBL" id="WFN22912.1"/>
    </source>
</evidence>
<dbReference type="EMBL" id="JAGEMX010000010">
    <property type="protein sequence ID" value="MBO1833157.1"/>
    <property type="molecule type" value="Genomic_DNA"/>
</dbReference>
<accession>A0A250LHS0</accession>
<reference evidence="4 6" key="5">
    <citation type="submission" date="2021-12" db="EMBL/GenBank/DDBJ databases">
        <title>Genomic and phenotypic characterization of three Burkholderia contaminans isolates recovered from different sources.</title>
        <authorList>
            <person name="Lopez De Volder A."/>
            <person name="Fan Y."/>
            <person name="Nunvar J."/>
            <person name="Herrera T."/>
            <person name="Timp W."/>
            <person name="Degrossi J."/>
        </authorList>
    </citation>
    <scope>NUCLEOTIDE SEQUENCE [LARGE SCALE GENOMIC DNA]</scope>
    <source>
        <strain evidence="4 6">LMG 23361</strain>
    </source>
</reference>
<dbReference type="RefSeq" id="WP_174990631.1">
    <property type="nucleotide sequence ID" value="NZ_AP018359.1"/>
</dbReference>
<evidence type="ECO:0000313" key="2">
    <source>
        <dbReference type="EMBL" id="MBK1932660.1"/>
    </source>
</evidence>
<dbReference type="GeneID" id="93195292"/>
<dbReference type="AlphaFoldDB" id="A0A250LHS0"/>
<dbReference type="EMBL" id="AP018359">
    <property type="protein sequence ID" value="BBA44083.1"/>
    <property type="molecule type" value="Genomic_DNA"/>
</dbReference>
<dbReference type="Proteomes" id="UP000664048">
    <property type="component" value="Unassembled WGS sequence"/>
</dbReference>
<evidence type="ECO:0000313" key="6">
    <source>
        <dbReference type="Proteomes" id="UP001220209"/>
    </source>
</evidence>
<reference evidence="1" key="1">
    <citation type="journal article" date="2016" name="Biosci. Biotechnol. Biochem.">
        <title>Bioconversion of AHX to AOH by resting cells of Burkholderia contaminans CH-1.</title>
        <authorList>
            <person name="Choi J.H."/>
            <person name="Kikuchi A."/>
            <person name="Pumkaeo P."/>
            <person name="Hirai H."/>
            <person name="Tokuyama S."/>
            <person name="Kawagishi H."/>
        </authorList>
    </citation>
    <scope>NUCLEOTIDE SEQUENCE</scope>
    <source>
        <strain evidence="1">CH-1</strain>
    </source>
</reference>
<reference evidence="1" key="2">
    <citation type="journal article" date="2017" name="Genome Announc.">
        <title>High-Quality Draft Genome Sequence of Burkholderia contaminans CH-1, a Gram-Negative Bacterium That Metabolizes 2-Azahypoxanthine, a Plant Growth-Regulating Compound.</title>
        <authorList>
            <person name="Choi J.-H."/>
            <person name="Sugiura H."/>
            <person name="Moriuchi R."/>
            <person name="Kawagishi H."/>
            <person name="Dohra H."/>
        </authorList>
    </citation>
    <scope>NUCLEOTIDE SEQUENCE</scope>
    <source>
        <strain evidence="1">CH-1</strain>
    </source>
</reference>
<dbReference type="EMBL" id="CP090642">
    <property type="protein sequence ID" value="WFN22912.1"/>
    <property type="molecule type" value="Genomic_DNA"/>
</dbReference>
<evidence type="ECO:0000313" key="3">
    <source>
        <dbReference type="EMBL" id="MBO1833157.1"/>
    </source>
</evidence>
<dbReference type="Proteomes" id="UP000611459">
    <property type="component" value="Unassembled WGS sequence"/>
</dbReference>
<evidence type="ECO:0000313" key="1">
    <source>
        <dbReference type="EMBL" id="BBA44083.1"/>
    </source>
</evidence>
<reference evidence="2" key="3">
    <citation type="submission" date="2021-01" db="EMBL/GenBank/DDBJ databases">
        <title>Outbreak of Burkholderia contaminns endophthalmitis traced to a clinical ventilation system.</title>
        <authorList>
            <person name="Lipuma J."/>
            <person name="Spilker T."/>
            <person name="Kratholm J."/>
        </authorList>
    </citation>
    <scope>NUCLEOTIDE SEQUENCE</scope>
    <source>
        <strain evidence="2">HI4954</strain>
    </source>
</reference>